<keyword evidence="2" id="KW-0436">Ligase</keyword>
<evidence type="ECO:0000256" key="2">
    <source>
        <dbReference type="ARBA" id="ARBA00022598"/>
    </source>
</evidence>
<feature type="non-terminal residue" evidence="5">
    <location>
        <position position="67"/>
    </location>
</feature>
<dbReference type="PANTHER" id="PTHR43859:SF4">
    <property type="entry name" value="BUTANOATE--COA LIGASE AAE1-RELATED"/>
    <property type="match status" value="1"/>
</dbReference>
<reference evidence="5" key="1">
    <citation type="submission" date="2018-05" db="EMBL/GenBank/DDBJ databases">
        <authorList>
            <person name="Lanie J.A."/>
            <person name="Ng W.-L."/>
            <person name="Kazmierczak K.M."/>
            <person name="Andrzejewski T.M."/>
            <person name="Davidsen T.M."/>
            <person name="Wayne K.J."/>
            <person name="Tettelin H."/>
            <person name="Glass J.I."/>
            <person name="Rusch D."/>
            <person name="Podicherti R."/>
            <person name="Tsui H.-C.T."/>
            <person name="Winkler M.E."/>
        </authorList>
    </citation>
    <scope>NUCLEOTIDE SEQUENCE</scope>
</reference>
<dbReference type="EMBL" id="UINC01092086">
    <property type="protein sequence ID" value="SVC45377.1"/>
    <property type="molecule type" value="Genomic_DNA"/>
</dbReference>
<dbReference type="AlphaFoldDB" id="A0A382MCE9"/>
<dbReference type="GO" id="GO:0006631">
    <property type="term" value="P:fatty acid metabolic process"/>
    <property type="evidence" value="ECO:0007669"/>
    <property type="project" value="UniProtKB-KW"/>
</dbReference>
<comment type="similarity">
    <text evidence="1">Belongs to the ATP-dependent AMP-binding enzyme family.</text>
</comment>
<protein>
    <recommendedName>
        <fullName evidence="6">AMP-dependent synthetase/ligase domain-containing protein</fullName>
    </recommendedName>
</protein>
<evidence type="ECO:0000313" key="5">
    <source>
        <dbReference type="EMBL" id="SVC45377.1"/>
    </source>
</evidence>
<organism evidence="5">
    <name type="scientific">marine metagenome</name>
    <dbReference type="NCBI Taxonomy" id="408172"/>
    <lineage>
        <taxon>unclassified sequences</taxon>
        <taxon>metagenomes</taxon>
        <taxon>ecological metagenomes</taxon>
    </lineage>
</organism>
<evidence type="ECO:0000256" key="4">
    <source>
        <dbReference type="ARBA" id="ARBA00023098"/>
    </source>
</evidence>
<proteinExistence type="inferred from homology"/>
<keyword evidence="4" id="KW-0443">Lipid metabolism</keyword>
<dbReference type="GO" id="GO:0016874">
    <property type="term" value="F:ligase activity"/>
    <property type="evidence" value="ECO:0007669"/>
    <property type="project" value="UniProtKB-KW"/>
</dbReference>
<dbReference type="SUPFAM" id="SSF56801">
    <property type="entry name" value="Acetyl-CoA synthetase-like"/>
    <property type="match status" value="1"/>
</dbReference>
<dbReference type="PANTHER" id="PTHR43859">
    <property type="entry name" value="ACYL-ACTIVATING ENZYME"/>
    <property type="match status" value="1"/>
</dbReference>
<gene>
    <name evidence="5" type="ORF">METZ01_LOCUS298231</name>
</gene>
<evidence type="ECO:0000256" key="1">
    <source>
        <dbReference type="ARBA" id="ARBA00006432"/>
    </source>
</evidence>
<sequence length="67" mass="7741">MNQFSTDLDKNKANYVPLSPLSFITRTKDIYPNYESVVYGNRSYTWLQTYSRCTKFASALTKQGIGF</sequence>
<name>A0A382MCE9_9ZZZZ</name>
<evidence type="ECO:0008006" key="6">
    <source>
        <dbReference type="Google" id="ProtNLM"/>
    </source>
</evidence>
<accession>A0A382MCE9</accession>
<evidence type="ECO:0000256" key="3">
    <source>
        <dbReference type="ARBA" id="ARBA00022832"/>
    </source>
</evidence>
<keyword evidence="3" id="KW-0276">Fatty acid metabolism</keyword>